<evidence type="ECO:0000256" key="1">
    <source>
        <dbReference type="SAM" id="MobiDB-lite"/>
    </source>
</evidence>
<sequence>MTSVPESSKDTGPMLPGFETCETATEQRWPTPGAHDATGRAHRTFDKGNWKEASLEVAVLNLLTSSAAASPASPSATPASERENPIAAGFGLSSTESYARFNPDGSLLKTCQGYVQSTLDGSLEEYSETFPKQGSMRSGRLYPLPTSERPTSESESSLRPRPNARGDLQAAVWPTPTATERENDVSATPSQASLERYEKGEIARIRKTRAPTLTTAVRWPTPRTTDSHGAGEHGQGGPDLRTAAGGQLNADWVSLLMGFTADWTVVGGSAESRESSKDRRTE</sequence>
<accession>A0A0F9MTT1</accession>
<reference evidence="2" key="1">
    <citation type="journal article" date="2015" name="Nature">
        <title>Complex archaea that bridge the gap between prokaryotes and eukaryotes.</title>
        <authorList>
            <person name="Spang A."/>
            <person name="Saw J.H."/>
            <person name="Jorgensen S.L."/>
            <person name="Zaremba-Niedzwiedzka K."/>
            <person name="Martijn J."/>
            <person name="Lind A.E."/>
            <person name="van Eijk R."/>
            <person name="Schleper C."/>
            <person name="Guy L."/>
            <person name="Ettema T.J."/>
        </authorList>
    </citation>
    <scope>NUCLEOTIDE SEQUENCE</scope>
</reference>
<comment type="caution">
    <text evidence="2">The sequence shown here is derived from an EMBL/GenBank/DDBJ whole genome shotgun (WGS) entry which is preliminary data.</text>
</comment>
<evidence type="ECO:0000313" key="2">
    <source>
        <dbReference type="EMBL" id="KKM80055.1"/>
    </source>
</evidence>
<proteinExistence type="predicted"/>
<feature type="region of interest" description="Disordered" evidence="1">
    <location>
        <begin position="127"/>
        <end position="192"/>
    </location>
</feature>
<dbReference type="EMBL" id="LAZR01008240">
    <property type="protein sequence ID" value="KKM80055.1"/>
    <property type="molecule type" value="Genomic_DNA"/>
</dbReference>
<name>A0A0F9MTT1_9ZZZZ</name>
<gene>
    <name evidence="2" type="ORF">LCGC14_1343800</name>
</gene>
<feature type="region of interest" description="Disordered" evidence="1">
    <location>
        <begin position="1"/>
        <end position="41"/>
    </location>
</feature>
<organism evidence="2">
    <name type="scientific">marine sediment metagenome</name>
    <dbReference type="NCBI Taxonomy" id="412755"/>
    <lineage>
        <taxon>unclassified sequences</taxon>
        <taxon>metagenomes</taxon>
        <taxon>ecological metagenomes</taxon>
    </lineage>
</organism>
<dbReference type="AlphaFoldDB" id="A0A0F9MTT1"/>
<feature type="region of interest" description="Disordered" evidence="1">
    <location>
        <begin position="219"/>
        <end position="238"/>
    </location>
</feature>
<protein>
    <submittedName>
        <fullName evidence="2">Uncharacterized protein</fullName>
    </submittedName>
</protein>